<reference evidence="2 3" key="1">
    <citation type="journal article" date="2011" name="J. Bacteriol.">
        <title>Complete genome sequence of Corynebacterium pseudotuberculosis I19, a strain isolated from a cow in Israel with bovine mastitis.</title>
        <authorList>
            <consortium name="Consortium: Rede Paraense de Genomica e Proteomica (RPGP)"/>
            <person name="Silva A."/>
            <person name="Schneider M.P."/>
            <person name="Cerdeira L."/>
            <person name="Barbosa M.S."/>
            <person name="Ramos R.T."/>
            <person name="Carneiro A.R."/>
            <person name="Santos R."/>
            <person name="Lima M."/>
            <person name="D'Afonseca V."/>
            <person name="Almeida S.S."/>
            <person name="Santos A.R."/>
            <person name="Soares S.C."/>
            <person name="Pinto A.C."/>
            <person name="Ali A."/>
            <person name="Dorella F.A."/>
            <person name="Rocha F."/>
            <person name="de Abreu V.A."/>
            <person name="Trost E."/>
            <person name="Tauch A."/>
            <person name="Shpigel N."/>
            <person name="Miyoshi A."/>
            <person name="Azevedo V."/>
        </authorList>
    </citation>
    <scope>NUCLEOTIDE SEQUENCE [LARGE SCALE GENOMIC DNA]</scope>
    <source>
        <strain evidence="2 3">C231</strain>
    </source>
</reference>
<reference evidence="2 3" key="2">
    <citation type="journal article" date="2011" name="PLoS ONE">
        <title>Evidence for reductive genome evolution and lateral acquisition of virulence functions in two Corynebacterium pseudotuberculosis strains.</title>
        <authorList>
            <person name="Ruiz J.C."/>
            <person name="D'Afonseca V."/>
            <person name="Silva A."/>
            <person name="Ali A."/>
            <person name="Pinto A.C."/>
            <person name="Santos A.R."/>
            <person name="Rocha A.A."/>
            <person name="Lopes D.O."/>
            <person name="Dorella F.A."/>
            <person name="Pacheco L.G."/>
            <person name="Costa M.P."/>
            <person name="Turk M.Z."/>
            <person name="Seyffert N."/>
            <person name="Moraes P.M."/>
            <person name="Soares S.C."/>
            <person name="Almeida S.S."/>
            <person name="Castro T.L."/>
            <person name="Abreu V.A."/>
            <person name="Trost E."/>
            <person name="Baumbach J."/>
            <person name="Tauch A."/>
            <person name="Schneider M.P."/>
            <person name="McCulloch J."/>
            <person name="Cerdeira L.T."/>
            <person name="Ramos R.T."/>
            <person name="Zerlotini A."/>
            <person name="Dominitini A."/>
            <person name="Resende D.M."/>
            <person name="Coser E.M."/>
            <person name="Oliveira L.M."/>
            <person name="Pedrosa A.L."/>
            <person name="Vieira C.U."/>
            <person name="Guimaraes C.T."/>
            <person name="Bartholomeu D.C."/>
            <person name="Oliveira D.M."/>
            <person name="Santos F.R."/>
            <person name="Rabelo E.M."/>
            <person name="Lobo F.P."/>
            <person name="Franco G.R."/>
            <person name="Costa A.F."/>
            <person name="Castro I.M."/>
            <person name="Dias S.R."/>
            <person name="Ferro J.A."/>
            <person name="Ortega J.M."/>
            <person name="Paiva L.V."/>
            <person name="Goulart L.R."/>
            <person name="Almeida J.F."/>
            <person name="Ferro M.I."/>
            <person name="Carneiro N.P."/>
            <person name="Falcao P.R."/>
            <person name="Grynberg P."/>
            <person name="Teixeira S.M."/>
            <person name="Brommonschenkel S."/>
            <person name="Oliveira S.C."/>
            <person name="Meyer R."/>
            <person name="Moore R.J."/>
            <person name="Miyoshi A."/>
            <person name="Oliveira G.C."/>
            <person name="Azevedo V."/>
        </authorList>
    </citation>
    <scope>NUCLEOTIDE SEQUENCE [LARGE SCALE GENOMIC DNA]</scope>
    <source>
        <strain evidence="2 3">C231</strain>
    </source>
</reference>
<evidence type="ECO:0000313" key="2">
    <source>
        <dbReference type="EMBL" id="AEK49240.2"/>
    </source>
</evidence>
<dbReference type="RefSeq" id="WP_161588350.1">
    <property type="nucleotide sequence ID" value="NC_017301.2"/>
</dbReference>
<keyword evidence="1" id="KW-0812">Transmembrane</keyword>
<dbReference type="Proteomes" id="UP000000276">
    <property type="component" value="Chromosome"/>
</dbReference>
<accession>F9Y342</accession>
<organism evidence="2 3">
    <name type="scientific">Corynebacterium pseudotuberculosis (strain C231)</name>
    <dbReference type="NCBI Taxonomy" id="681645"/>
    <lineage>
        <taxon>Bacteria</taxon>
        <taxon>Bacillati</taxon>
        <taxon>Actinomycetota</taxon>
        <taxon>Actinomycetes</taxon>
        <taxon>Mycobacteriales</taxon>
        <taxon>Corynebacteriaceae</taxon>
        <taxon>Corynebacterium</taxon>
    </lineage>
</organism>
<dbReference type="AlphaFoldDB" id="F9Y342"/>
<dbReference type="EMBL" id="CP001829">
    <property type="protein sequence ID" value="AEK49240.2"/>
    <property type="molecule type" value="Genomic_DNA"/>
</dbReference>
<keyword evidence="1" id="KW-0472">Membrane</keyword>
<sequence length="152" mass="16741">MSSVTKHVGLSCLFFGVVCLALGIAINSAKAEVLASALTNLAVVSGIASGLSFAALSIFTLNGTYQEKVLKYVGNTVRGTLFYMLFVVMLVSVFSGISVIWADSSWIRIVFPILVFLVVEPFYITFRITYTAYEWESEPTRPDPMDSKYIKK</sequence>
<name>F9Y342_CORP2</name>
<dbReference type="STRING" id="681645.CpC231_0558a"/>
<keyword evidence="1" id="KW-1133">Transmembrane helix</keyword>
<feature type="transmembrane region" description="Helical" evidence="1">
    <location>
        <begin position="41"/>
        <end position="61"/>
    </location>
</feature>
<dbReference type="OrthoDB" id="9966400at2"/>
<feature type="transmembrane region" description="Helical" evidence="1">
    <location>
        <begin position="106"/>
        <end position="126"/>
    </location>
</feature>
<dbReference type="KEGG" id="cpq:CPC231_02800"/>
<gene>
    <name evidence="2" type="ORF">CPC231_02800</name>
</gene>
<dbReference type="HOGENOM" id="CLU_1674569_0_0_11"/>
<evidence type="ECO:0000313" key="3">
    <source>
        <dbReference type="Proteomes" id="UP000000276"/>
    </source>
</evidence>
<evidence type="ECO:0000256" key="1">
    <source>
        <dbReference type="SAM" id="Phobius"/>
    </source>
</evidence>
<protein>
    <submittedName>
        <fullName evidence="2">Uncharacterized protein</fullName>
    </submittedName>
</protein>
<keyword evidence="3" id="KW-1185">Reference proteome</keyword>
<proteinExistence type="predicted"/>
<feature type="transmembrane region" description="Helical" evidence="1">
    <location>
        <begin position="81"/>
        <end position="100"/>
    </location>
</feature>